<dbReference type="InterPro" id="IPR000531">
    <property type="entry name" value="Beta-barrel_TonB"/>
</dbReference>
<evidence type="ECO:0000256" key="8">
    <source>
        <dbReference type="ARBA" id="ARBA00023077"/>
    </source>
</evidence>
<keyword evidence="8 12" id="KW-0798">TonB box</keyword>
<dbReference type="KEGG" id="hni:W911_16785"/>
<dbReference type="Proteomes" id="UP000018542">
    <property type="component" value="Chromosome"/>
</dbReference>
<evidence type="ECO:0000256" key="2">
    <source>
        <dbReference type="ARBA" id="ARBA00022448"/>
    </source>
</evidence>
<dbReference type="GO" id="GO:0006826">
    <property type="term" value="P:iron ion transport"/>
    <property type="evidence" value="ECO:0007669"/>
    <property type="project" value="UniProtKB-KW"/>
</dbReference>
<dbReference type="STRING" id="1029756.W911_16785"/>
<name>V5SFK7_9HYPH</name>
<dbReference type="PROSITE" id="PS52016">
    <property type="entry name" value="TONB_DEPENDENT_REC_3"/>
    <property type="match status" value="1"/>
</dbReference>
<evidence type="ECO:0000256" key="12">
    <source>
        <dbReference type="RuleBase" id="RU003357"/>
    </source>
</evidence>
<keyword evidence="17" id="KW-0675">Receptor</keyword>
<dbReference type="SUPFAM" id="SSF56935">
    <property type="entry name" value="Porins"/>
    <property type="match status" value="1"/>
</dbReference>
<feature type="domain" description="TonB-dependent receptor plug" evidence="16">
    <location>
        <begin position="90"/>
        <end position="191"/>
    </location>
</feature>
<feature type="domain" description="TonB-dependent receptor-like beta-barrel" evidence="15">
    <location>
        <begin position="269"/>
        <end position="673"/>
    </location>
</feature>
<evidence type="ECO:0000256" key="5">
    <source>
        <dbReference type="ARBA" id="ARBA00022692"/>
    </source>
</evidence>
<dbReference type="OrthoDB" id="9760333at2"/>
<accession>V5SFK7</accession>
<keyword evidence="4" id="KW-0410">Iron transport</keyword>
<dbReference type="InterPro" id="IPR039426">
    <property type="entry name" value="TonB-dep_rcpt-like"/>
</dbReference>
<comment type="subcellular location">
    <subcellularLocation>
        <location evidence="1 11">Cell outer membrane</location>
        <topology evidence="1 11">Multi-pass membrane protein</topology>
    </subcellularLocation>
</comment>
<evidence type="ECO:0000256" key="3">
    <source>
        <dbReference type="ARBA" id="ARBA00022452"/>
    </source>
</evidence>
<keyword evidence="3 11" id="KW-1134">Transmembrane beta strand</keyword>
<keyword evidence="9 11" id="KW-0472">Membrane</keyword>
<sequence length="707" mass="76274">MFLRCKLVLVAGVVWGACSAHAQDAAVEAPGVVELPPLEVTTANKRVQRAGPVRAAAGSTASGASTSAGADAGLGDASAGDGSGQTAGTAEANVSVRSAAELKDAGVEKVADLEKVFPGLTIRSRGNRAYTNFTVRGISSTDSYNPSVQILIDGVPQAAAAFTQDLVDVERVEFLRGPQGVLYGANAFGGVINIVTRKARQNTATVTGTVANLERSVVTTGTAVLARDALFLDWGLKRGVDTGEIDDILTGRKDIDTADLWSGRASLRYAPSHGRFDATLTIAREDLESKEETYIRDALLKQRDFDIPIPQGFMRREIDTASASWNYRLGDGFTFTSISAYQNVDLERDTFGFPFPESEEAFSQEIRLAYTGSGPLTGVAGFYLRNSDFTREGPSTDRNEIGTDSLAGFGELTWHMTHALDLTAGVRVSQDKSTIDYSLPAAFIAHRDSETFSAVQPKVSLAYQVDDLTRVYALVAEGYKPGGFQHAVSNPFNPVEFDPYDPETAWNYEVGFSTRLFRTLDVAAAVYHIVSEDKQIYVGPVGLQTIKNAGEAESTGVEIEATWRPTRNFTVLTTANFGRSKFTDFVDAGSGNDYTGNRVPYAPDVTATMNARYAFDQSVFGGRLALMGNVRYASRSYFDEANALSQEAFAIYDAGLELAWDNGVTAKLFVDNISDEIYREYSFETGGMHLSIPSEGRLVGVSLTAKY</sequence>
<dbReference type="AlphaFoldDB" id="V5SFK7"/>
<feature type="region of interest" description="Disordered" evidence="13">
    <location>
        <begin position="50"/>
        <end position="91"/>
    </location>
</feature>
<evidence type="ECO:0000256" key="7">
    <source>
        <dbReference type="ARBA" id="ARBA00023065"/>
    </source>
</evidence>
<dbReference type="CDD" id="cd01347">
    <property type="entry name" value="ligand_gated_channel"/>
    <property type="match status" value="1"/>
</dbReference>
<keyword evidence="18" id="KW-1185">Reference proteome</keyword>
<dbReference type="InterPro" id="IPR036942">
    <property type="entry name" value="Beta-barrel_TonB_sf"/>
</dbReference>
<evidence type="ECO:0000256" key="6">
    <source>
        <dbReference type="ARBA" id="ARBA00023004"/>
    </source>
</evidence>
<evidence type="ECO:0000256" key="14">
    <source>
        <dbReference type="SAM" id="SignalP"/>
    </source>
</evidence>
<evidence type="ECO:0000256" key="10">
    <source>
        <dbReference type="ARBA" id="ARBA00023237"/>
    </source>
</evidence>
<gene>
    <name evidence="17" type="ORF">W911_16785</name>
</gene>
<keyword evidence="14" id="KW-0732">Signal</keyword>
<dbReference type="HOGENOM" id="CLU_008287_15_2_5"/>
<dbReference type="Pfam" id="PF00593">
    <property type="entry name" value="TonB_dep_Rec_b-barrel"/>
    <property type="match status" value="1"/>
</dbReference>
<dbReference type="PANTHER" id="PTHR32552:SF81">
    <property type="entry name" value="TONB-DEPENDENT OUTER MEMBRANE RECEPTOR"/>
    <property type="match status" value="1"/>
</dbReference>
<dbReference type="RefSeq" id="WP_023788649.1">
    <property type="nucleotide sequence ID" value="NC_022997.1"/>
</dbReference>
<evidence type="ECO:0000256" key="13">
    <source>
        <dbReference type="SAM" id="MobiDB-lite"/>
    </source>
</evidence>
<proteinExistence type="inferred from homology"/>
<evidence type="ECO:0000256" key="1">
    <source>
        <dbReference type="ARBA" id="ARBA00004571"/>
    </source>
</evidence>
<dbReference type="Gene3D" id="2.40.170.20">
    <property type="entry name" value="TonB-dependent receptor, beta-barrel domain"/>
    <property type="match status" value="1"/>
</dbReference>
<evidence type="ECO:0000259" key="16">
    <source>
        <dbReference type="Pfam" id="PF07715"/>
    </source>
</evidence>
<reference evidence="17 18" key="1">
    <citation type="journal article" date="2014" name="Genome Announc.">
        <title>Complete Genome Sequence of Hyphomicrobium nitrativorans Strain NL23, a Denitrifying Bacterium Isolated from Biofilm of a Methanol-Fed Denitrification System Treating Seawater at the Montreal Biodome.</title>
        <authorList>
            <person name="Martineau C."/>
            <person name="Villeneuve C."/>
            <person name="Mauffrey F."/>
            <person name="Villemur R."/>
        </authorList>
    </citation>
    <scope>NUCLEOTIDE SEQUENCE [LARGE SCALE GENOMIC DNA]</scope>
    <source>
        <strain evidence="17">NL23</strain>
    </source>
</reference>
<comment type="similarity">
    <text evidence="11 12">Belongs to the TonB-dependent receptor family.</text>
</comment>
<keyword evidence="5 11" id="KW-0812">Transmembrane</keyword>
<dbReference type="PROSITE" id="PS51257">
    <property type="entry name" value="PROKAR_LIPOPROTEIN"/>
    <property type="match status" value="1"/>
</dbReference>
<evidence type="ECO:0000259" key="15">
    <source>
        <dbReference type="Pfam" id="PF00593"/>
    </source>
</evidence>
<dbReference type="GO" id="GO:0009279">
    <property type="term" value="C:cell outer membrane"/>
    <property type="evidence" value="ECO:0007669"/>
    <property type="project" value="UniProtKB-SubCell"/>
</dbReference>
<organism evidence="17 18">
    <name type="scientific">Hyphomicrobium nitrativorans NL23</name>
    <dbReference type="NCBI Taxonomy" id="1029756"/>
    <lineage>
        <taxon>Bacteria</taxon>
        <taxon>Pseudomonadati</taxon>
        <taxon>Pseudomonadota</taxon>
        <taxon>Alphaproteobacteria</taxon>
        <taxon>Hyphomicrobiales</taxon>
        <taxon>Hyphomicrobiaceae</taxon>
        <taxon>Hyphomicrobium</taxon>
    </lineage>
</organism>
<keyword evidence="7" id="KW-0406">Ion transport</keyword>
<dbReference type="Pfam" id="PF07715">
    <property type="entry name" value="Plug"/>
    <property type="match status" value="1"/>
</dbReference>
<evidence type="ECO:0000313" key="18">
    <source>
        <dbReference type="Proteomes" id="UP000018542"/>
    </source>
</evidence>
<feature type="compositionally biased region" description="Low complexity" evidence="13">
    <location>
        <begin position="55"/>
        <end position="90"/>
    </location>
</feature>
<protein>
    <submittedName>
        <fullName evidence="17">Pesticin receptor FuyA</fullName>
    </submittedName>
</protein>
<dbReference type="PANTHER" id="PTHR32552">
    <property type="entry name" value="FERRICHROME IRON RECEPTOR-RELATED"/>
    <property type="match status" value="1"/>
</dbReference>
<feature type="signal peptide" evidence="14">
    <location>
        <begin position="1"/>
        <end position="22"/>
    </location>
</feature>
<evidence type="ECO:0000256" key="9">
    <source>
        <dbReference type="ARBA" id="ARBA00023136"/>
    </source>
</evidence>
<evidence type="ECO:0000313" key="17">
    <source>
        <dbReference type="EMBL" id="AHB49681.1"/>
    </source>
</evidence>
<keyword evidence="2 11" id="KW-0813">Transport</keyword>
<keyword evidence="10 11" id="KW-0998">Cell outer membrane</keyword>
<evidence type="ECO:0000256" key="11">
    <source>
        <dbReference type="PROSITE-ProRule" id="PRU01360"/>
    </source>
</evidence>
<keyword evidence="6" id="KW-0408">Iron</keyword>
<dbReference type="InterPro" id="IPR012910">
    <property type="entry name" value="Plug_dom"/>
</dbReference>
<dbReference type="EMBL" id="CP006912">
    <property type="protein sequence ID" value="AHB49681.1"/>
    <property type="molecule type" value="Genomic_DNA"/>
</dbReference>
<evidence type="ECO:0000256" key="4">
    <source>
        <dbReference type="ARBA" id="ARBA00022496"/>
    </source>
</evidence>
<dbReference type="PATRIC" id="fig|1029756.8.peg.3496"/>
<feature type="chain" id="PRO_5004740606" evidence="14">
    <location>
        <begin position="23"/>
        <end position="707"/>
    </location>
</feature>